<sequence length="144" mass="16040">MARASLAYRFFHLPQRAHSATLSYGPLPTKGRVIGLPLNKLRATGDSGAAVAHIDTDLHVWYEGVAHRRVRTMDNHTVLDEIIIEKSYFRLISPAPSQHVPSFLQWCLLGARPGLYSNLPLMTHSAAAPCVALIPYYSTFWPCN</sequence>
<protein>
    <submittedName>
        <fullName evidence="1">Uncharacterized protein</fullName>
    </submittedName>
</protein>
<comment type="caution">
    <text evidence="1">The sequence shown here is derived from an EMBL/GenBank/DDBJ whole genome shotgun (WGS) entry which is preliminary data.</text>
</comment>
<evidence type="ECO:0000313" key="1">
    <source>
        <dbReference type="EMBL" id="KAK3774871.1"/>
    </source>
</evidence>
<organism evidence="1 2">
    <name type="scientific">Elysia crispata</name>
    <name type="common">lettuce slug</name>
    <dbReference type="NCBI Taxonomy" id="231223"/>
    <lineage>
        <taxon>Eukaryota</taxon>
        <taxon>Metazoa</taxon>
        <taxon>Spiralia</taxon>
        <taxon>Lophotrochozoa</taxon>
        <taxon>Mollusca</taxon>
        <taxon>Gastropoda</taxon>
        <taxon>Heterobranchia</taxon>
        <taxon>Euthyneura</taxon>
        <taxon>Panpulmonata</taxon>
        <taxon>Sacoglossa</taxon>
        <taxon>Placobranchoidea</taxon>
        <taxon>Plakobranchidae</taxon>
        <taxon>Elysia</taxon>
    </lineage>
</organism>
<accession>A0AAE1DLB3</accession>
<proteinExistence type="predicted"/>
<reference evidence="1" key="1">
    <citation type="journal article" date="2023" name="G3 (Bethesda)">
        <title>A reference genome for the long-term kleptoplast-retaining sea slug Elysia crispata morphotype clarki.</title>
        <authorList>
            <person name="Eastman K.E."/>
            <person name="Pendleton A.L."/>
            <person name="Shaikh M.A."/>
            <person name="Suttiyut T."/>
            <person name="Ogas R."/>
            <person name="Tomko P."/>
            <person name="Gavelis G."/>
            <person name="Widhalm J.R."/>
            <person name="Wisecaver J.H."/>
        </authorList>
    </citation>
    <scope>NUCLEOTIDE SEQUENCE</scope>
    <source>
        <strain evidence="1">ECLA1</strain>
    </source>
</reference>
<name>A0AAE1DLB3_9GAST</name>
<gene>
    <name evidence="1" type="ORF">RRG08_007230</name>
</gene>
<dbReference type="AlphaFoldDB" id="A0AAE1DLB3"/>
<keyword evidence="2" id="KW-1185">Reference proteome</keyword>
<dbReference type="Proteomes" id="UP001283361">
    <property type="component" value="Unassembled WGS sequence"/>
</dbReference>
<evidence type="ECO:0000313" key="2">
    <source>
        <dbReference type="Proteomes" id="UP001283361"/>
    </source>
</evidence>
<dbReference type="EMBL" id="JAWDGP010003379">
    <property type="protein sequence ID" value="KAK3774871.1"/>
    <property type="molecule type" value="Genomic_DNA"/>
</dbReference>